<accession>A0A066Z1Y1</accession>
<dbReference type="Gene3D" id="1.10.260.40">
    <property type="entry name" value="lambda repressor-like DNA-binding domains"/>
    <property type="match status" value="1"/>
</dbReference>
<gene>
    <name evidence="2" type="ORF">KCH_20460</name>
</gene>
<dbReference type="Proteomes" id="UP000027178">
    <property type="component" value="Unassembled WGS sequence"/>
</dbReference>
<dbReference type="AlphaFoldDB" id="A0A066Z1Y1"/>
<dbReference type="InterPro" id="IPR001387">
    <property type="entry name" value="Cro/C1-type_HTH"/>
</dbReference>
<dbReference type="eggNOG" id="COG1396">
    <property type="taxonomic scope" value="Bacteria"/>
</dbReference>
<dbReference type="CDD" id="cd00093">
    <property type="entry name" value="HTH_XRE"/>
    <property type="match status" value="1"/>
</dbReference>
<evidence type="ECO:0000259" key="1">
    <source>
        <dbReference type="PROSITE" id="PS50943"/>
    </source>
</evidence>
<dbReference type="SUPFAM" id="SSF48452">
    <property type="entry name" value="TPR-like"/>
    <property type="match status" value="1"/>
</dbReference>
<proteinExistence type="predicted"/>
<dbReference type="EMBL" id="JNBY01000073">
    <property type="protein sequence ID" value="KDN86229.1"/>
    <property type="molecule type" value="Genomic_DNA"/>
</dbReference>
<dbReference type="OrthoDB" id="5184419at2"/>
<sequence>MSMTLSFGAELRRLREERGLSLEGLARRLTYSKGYLSKVERGERAASIDLARRCDAALDAEGRLSGLIEDLVESGRQAGTGRRELMTAGAFSLLALSAPGRGAGRRTGTGTTAPVEFTPTALLREEYDRARRLGQCVDPAVLLPLLIEQGRTTARIAASTGGRTRSELLLLASRFAEFTGWMAQEAGDARAAIEHTAEAVDLAEEAGDLHLASYALVRRALVTFYDGDAAQTVALAGAAAENRRLPYRIRGLAAQREAQGHALGGDHLRCMRSLDQAHEFLAYATRDEASGPVIGTSNLPDPAAMVTGWCLYDLGRPKEAAEVLDRECARIPAHALRTRTRYGLRQALAHAAAGEVERSCAVAGELVGIAGEVRSATVAADVRRLDRELGRFRAHRAVRELQPALLEVLSTDRP</sequence>
<keyword evidence="2" id="KW-0238">DNA-binding</keyword>
<keyword evidence="3" id="KW-1185">Reference proteome</keyword>
<dbReference type="Pfam" id="PF13560">
    <property type="entry name" value="HTH_31"/>
    <property type="match status" value="1"/>
</dbReference>
<dbReference type="SMART" id="SM00530">
    <property type="entry name" value="HTH_XRE"/>
    <property type="match status" value="1"/>
</dbReference>
<reference evidence="2 3" key="1">
    <citation type="submission" date="2014-05" db="EMBL/GenBank/DDBJ databases">
        <title>Draft Genome Sequence of Kitasatospora cheerisanensis KCTC 2395.</title>
        <authorList>
            <person name="Nam D.H."/>
        </authorList>
    </citation>
    <scope>NUCLEOTIDE SEQUENCE [LARGE SCALE GENOMIC DNA]</scope>
    <source>
        <strain evidence="2 3">KCTC 2395</strain>
    </source>
</reference>
<protein>
    <submittedName>
        <fullName evidence="2">DNA-binding protein</fullName>
    </submittedName>
</protein>
<dbReference type="InterPro" id="IPR011990">
    <property type="entry name" value="TPR-like_helical_dom_sf"/>
</dbReference>
<feature type="domain" description="HTH cro/C1-type" evidence="1">
    <location>
        <begin position="11"/>
        <end position="67"/>
    </location>
</feature>
<comment type="caution">
    <text evidence="2">The sequence shown here is derived from an EMBL/GenBank/DDBJ whole genome shotgun (WGS) entry which is preliminary data.</text>
</comment>
<dbReference type="InterPro" id="IPR010982">
    <property type="entry name" value="Lambda_DNA-bd_dom_sf"/>
</dbReference>
<organism evidence="2 3">
    <name type="scientific">Kitasatospora cheerisanensis KCTC 2395</name>
    <dbReference type="NCBI Taxonomy" id="1348663"/>
    <lineage>
        <taxon>Bacteria</taxon>
        <taxon>Bacillati</taxon>
        <taxon>Actinomycetota</taxon>
        <taxon>Actinomycetes</taxon>
        <taxon>Kitasatosporales</taxon>
        <taxon>Streptomycetaceae</taxon>
        <taxon>Kitasatospora</taxon>
    </lineage>
</organism>
<dbReference type="SUPFAM" id="SSF47413">
    <property type="entry name" value="lambda repressor-like DNA-binding domains"/>
    <property type="match status" value="1"/>
</dbReference>
<name>A0A066Z1Y1_9ACTN</name>
<dbReference type="PATRIC" id="fig|1348663.4.peg.1974"/>
<evidence type="ECO:0000313" key="3">
    <source>
        <dbReference type="Proteomes" id="UP000027178"/>
    </source>
</evidence>
<dbReference type="GO" id="GO:0003677">
    <property type="term" value="F:DNA binding"/>
    <property type="evidence" value="ECO:0007669"/>
    <property type="project" value="UniProtKB-KW"/>
</dbReference>
<evidence type="ECO:0000313" key="2">
    <source>
        <dbReference type="EMBL" id="KDN86229.1"/>
    </source>
</evidence>
<dbReference type="PROSITE" id="PS50943">
    <property type="entry name" value="HTH_CROC1"/>
    <property type="match status" value="1"/>
</dbReference>
<dbReference type="HOGENOM" id="CLU_050691_0_0_11"/>